<dbReference type="NCBIfam" id="TIGR04382">
    <property type="entry name" value="myo_inos_iolC_N"/>
    <property type="match status" value="1"/>
</dbReference>
<keyword evidence="3" id="KW-0547">Nucleotide-binding</keyword>
<dbReference type="InterPro" id="IPR023314">
    <property type="entry name" value="Myo_inos_IolC-like_sf"/>
</dbReference>
<dbReference type="Gene3D" id="2.20.150.10">
    <property type="entry name" value="putative 5-dehydro-2- deoxygluconokinase"/>
    <property type="match status" value="1"/>
</dbReference>
<keyword evidence="9" id="KW-1185">Reference proteome</keyword>
<feature type="domain" description="Carbohydrate kinase PfkB" evidence="7">
    <location>
        <begin position="8"/>
        <end position="177"/>
    </location>
</feature>
<feature type="compositionally biased region" description="Low complexity" evidence="6">
    <location>
        <begin position="370"/>
        <end position="379"/>
    </location>
</feature>
<dbReference type="PANTHER" id="PTHR43085">
    <property type="entry name" value="HEXOKINASE FAMILY MEMBER"/>
    <property type="match status" value="1"/>
</dbReference>
<evidence type="ECO:0000256" key="6">
    <source>
        <dbReference type="SAM" id="MobiDB-lite"/>
    </source>
</evidence>
<evidence type="ECO:0000313" key="8">
    <source>
        <dbReference type="EMBL" id="WSC15746.1"/>
    </source>
</evidence>
<comment type="similarity">
    <text evidence="1">Belongs to the carbohydrate kinase PfkB family.</text>
</comment>
<evidence type="ECO:0000256" key="5">
    <source>
        <dbReference type="ARBA" id="ARBA00022840"/>
    </source>
</evidence>
<evidence type="ECO:0000256" key="4">
    <source>
        <dbReference type="ARBA" id="ARBA00022777"/>
    </source>
</evidence>
<dbReference type="InterPro" id="IPR050306">
    <property type="entry name" value="PfkB_Carbo_kinase"/>
</dbReference>
<evidence type="ECO:0000259" key="7">
    <source>
        <dbReference type="Pfam" id="PF00294"/>
    </source>
</evidence>
<sequence length="480" mass="50344">MPEPYDVITMGRIGVDLYPLQTGLPLARVEAFGKFLGGSPTNVAVAAARLGRRVAVVTRTGQDAFGEYLHQQLREFGVDDRWVTAVGEYPTPVTFCEIFPPDDFPLYFYRQPKAPDLDIHASELDLEAVRSARVFWMTGTGLCAEPSCSATLAALRARNRSGITVFDLDWRPMFWESPPGAAADGPLDNRPNSAADGPPDTAANNRPRPAADAPPHPAASARYREALAHATVAVGNLDECEIATGEREPYAAARALLAAGVELAVVKQGPGGVLAVHRDGTVADVPPLPVEVVNGLGAGDAFGGALCHGLLAGWDTARIMRYANAAGAIVASRLACSSAMPFPHEVEAALTAGSVTATTPRPDAPAEGTPAVASPAAPTNAPPAASPPPAPAEPPPAAAPQPPPAPAKANPLPPPPNPERPHDGPGLFRLRPRPPAHAPPGSGRRGRRPASQAAVRRQQRAADDHRRRSSRPRLTGRRRA</sequence>
<feature type="region of interest" description="Disordered" evidence="6">
    <location>
        <begin position="179"/>
        <end position="219"/>
    </location>
</feature>
<keyword evidence="4" id="KW-0418">Kinase</keyword>
<dbReference type="InterPro" id="IPR030830">
    <property type="entry name" value="Myo_inos_IolC"/>
</dbReference>
<name>A0ABZ1G766_9ACTN</name>
<dbReference type="SUPFAM" id="SSF53613">
    <property type="entry name" value="Ribokinase-like"/>
    <property type="match status" value="1"/>
</dbReference>
<evidence type="ECO:0000256" key="1">
    <source>
        <dbReference type="ARBA" id="ARBA00010688"/>
    </source>
</evidence>
<organism evidence="8 9">
    <name type="scientific">Streptomyces brevispora</name>
    <dbReference type="NCBI Taxonomy" id="887462"/>
    <lineage>
        <taxon>Bacteria</taxon>
        <taxon>Bacillati</taxon>
        <taxon>Actinomycetota</taxon>
        <taxon>Actinomycetes</taxon>
        <taxon>Kitasatosporales</taxon>
        <taxon>Streptomycetaceae</taxon>
        <taxon>Streptomyces</taxon>
    </lineage>
</organism>
<gene>
    <name evidence="8" type="primary">iolC</name>
    <name evidence="8" type="ORF">OIE64_24880</name>
</gene>
<dbReference type="Proteomes" id="UP001330827">
    <property type="component" value="Chromosome"/>
</dbReference>
<dbReference type="EC" id="2.7.1.92" evidence="8"/>
<dbReference type="Pfam" id="PF00294">
    <property type="entry name" value="PfkB"/>
    <property type="match status" value="2"/>
</dbReference>
<dbReference type="PANTHER" id="PTHR43085:SF49">
    <property type="entry name" value="5-DEHYDRO-2-DEOXYGLUCONOKINASE"/>
    <property type="match status" value="1"/>
</dbReference>
<feature type="compositionally biased region" description="Basic residues" evidence="6">
    <location>
        <begin position="467"/>
        <end position="480"/>
    </location>
</feature>
<feature type="compositionally biased region" description="Pro residues" evidence="6">
    <location>
        <begin position="380"/>
        <end position="418"/>
    </location>
</feature>
<dbReference type="GO" id="GO:0047590">
    <property type="term" value="F:5-dehydro-2-deoxygluconokinase activity"/>
    <property type="evidence" value="ECO:0007669"/>
    <property type="project" value="UniProtKB-EC"/>
</dbReference>
<keyword evidence="2 8" id="KW-0808">Transferase</keyword>
<dbReference type="InterPro" id="IPR029056">
    <property type="entry name" value="Ribokinase-like"/>
</dbReference>
<dbReference type="CDD" id="cd01166">
    <property type="entry name" value="KdgK"/>
    <property type="match status" value="1"/>
</dbReference>
<evidence type="ECO:0000256" key="2">
    <source>
        <dbReference type="ARBA" id="ARBA00022679"/>
    </source>
</evidence>
<dbReference type="Gene3D" id="3.40.1190.20">
    <property type="match status" value="2"/>
</dbReference>
<keyword evidence="5" id="KW-0067">ATP-binding</keyword>
<feature type="domain" description="Carbohydrate kinase PfkB" evidence="7">
    <location>
        <begin position="216"/>
        <end position="341"/>
    </location>
</feature>
<proteinExistence type="inferred from homology"/>
<reference evidence="8 9" key="1">
    <citation type="submission" date="2022-10" db="EMBL/GenBank/DDBJ databases">
        <title>The complete genomes of actinobacterial strains from the NBC collection.</title>
        <authorList>
            <person name="Joergensen T.S."/>
            <person name="Alvarez Arevalo M."/>
            <person name="Sterndorff E.B."/>
            <person name="Faurdal D."/>
            <person name="Vuksanovic O."/>
            <person name="Mourched A.-S."/>
            <person name="Charusanti P."/>
            <person name="Shaw S."/>
            <person name="Blin K."/>
            <person name="Weber T."/>
        </authorList>
    </citation>
    <scope>NUCLEOTIDE SEQUENCE [LARGE SCALE GENOMIC DNA]</scope>
    <source>
        <strain evidence="8 9">NBC 01769</strain>
    </source>
</reference>
<feature type="compositionally biased region" description="Low complexity" evidence="6">
    <location>
        <begin position="198"/>
        <end position="211"/>
    </location>
</feature>
<evidence type="ECO:0000313" key="9">
    <source>
        <dbReference type="Proteomes" id="UP001330827"/>
    </source>
</evidence>
<protein>
    <submittedName>
        <fullName evidence="8">5-dehydro-2-deoxygluconokinase</fullName>
        <ecNumber evidence="8">2.7.1.92</ecNumber>
    </submittedName>
</protein>
<accession>A0ABZ1G766</accession>
<dbReference type="InterPro" id="IPR011611">
    <property type="entry name" value="PfkB_dom"/>
</dbReference>
<dbReference type="EMBL" id="CP109114">
    <property type="protein sequence ID" value="WSC15746.1"/>
    <property type="molecule type" value="Genomic_DNA"/>
</dbReference>
<feature type="region of interest" description="Disordered" evidence="6">
    <location>
        <begin position="356"/>
        <end position="480"/>
    </location>
</feature>
<evidence type="ECO:0000256" key="3">
    <source>
        <dbReference type="ARBA" id="ARBA00022741"/>
    </source>
</evidence>